<dbReference type="SUPFAM" id="SSF51735">
    <property type="entry name" value="NAD(P)-binding Rossmann-fold domains"/>
    <property type="match status" value="1"/>
</dbReference>
<dbReference type="InterPro" id="IPR002347">
    <property type="entry name" value="SDR_fam"/>
</dbReference>
<dbReference type="Gene3D" id="3.40.50.720">
    <property type="entry name" value="NAD(P)-binding Rossmann-like Domain"/>
    <property type="match status" value="1"/>
</dbReference>
<comment type="similarity">
    <text evidence="1">Belongs to the short-chain dehydrogenases/reductases (SDR) family.</text>
</comment>
<evidence type="ECO:0000313" key="3">
    <source>
        <dbReference type="EMBL" id="NIY72587.1"/>
    </source>
</evidence>
<name>A0ABX0VZI6_9RHOB</name>
<dbReference type="EMBL" id="JAATOP010000005">
    <property type="protein sequence ID" value="NIY72587.1"/>
    <property type="molecule type" value="Genomic_DNA"/>
</dbReference>
<gene>
    <name evidence="3" type="ORF">HCZ30_09070</name>
</gene>
<dbReference type="PANTHER" id="PTHR42901:SF1">
    <property type="entry name" value="ALCOHOL DEHYDROGENASE"/>
    <property type="match status" value="1"/>
</dbReference>
<comment type="caution">
    <text evidence="3">The sequence shown here is derived from an EMBL/GenBank/DDBJ whole genome shotgun (WGS) entry which is preliminary data.</text>
</comment>
<keyword evidence="4" id="KW-1185">Reference proteome</keyword>
<evidence type="ECO:0000313" key="4">
    <source>
        <dbReference type="Proteomes" id="UP000709466"/>
    </source>
</evidence>
<sequence length="217" mass="23216">MTQDNRPTALITGASRGLGSALAEALAPTHHIIAVGKTTGALEELDDRIKAAGGQATLAPMDINVDAAMQQLCRSIFDRWGKLDVWMHTAVFAAPLSPAGHMPAKDFDKSVETNIKSTARLISYIAPLLGADGRAAFFDDPRAGEAFFGAYGSTKAAQIAMARSWQTESVKTGPHVRIVTPDPMPTAVRGRFFPGENREKLANIHAEAARLLPQILD</sequence>
<accession>A0ABX0VZI6</accession>
<dbReference type="Pfam" id="PF00106">
    <property type="entry name" value="adh_short"/>
    <property type="match status" value="1"/>
</dbReference>
<dbReference type="InterPro" id="IPR036291">
    <property type="entry name" value="NAD(P)-bd_dom_sf"/>
</dbReference>
<dbReference type="RefSeq" id="WP_167637968.1">
    <property type="nucleotide sequence ID" value="NZ_JAATOP010000005.1"/>
</dbReference>
<keyword evidence="2" id="KW-0560">Oxidoreductase</keyword>
<proteinExistence type="inferred from homology"/>
<evidence type="ECO:0000256" key="2">
    <source>
        <dbReference type="ARBA" id="ARBA00023002"/>
    </source>
</evidence>
<organism evidence="3 4">
    <name type="scientific">Marivivens donghaensis</name>
    <dbReference type="NCBI Taxonomy" id="1699413"/>
    <lineage>
        <taxon>Bacteria</taxon>
        <taxon>Pseudomonadati</taxon>
        <taxon>Pseudomonadota</taxon>
        <taxon>Alphaproteobacteria</taxon>
        <taxon>Rhodobacterales</taxon>
        <taxon>Paracoccaceae</taxon>
        <taxon>Marivivens group</taxon>
        <taxon>Marivivens</taxon>
    </lineage>
</organism>
<dbReference type="PANTHER" id="PTHR42901">
    <property type="entry name" value="ALCOHOL DEHYDROGENASE"/>
    <property type="match status" value="1"/>
</dbReference>
<dbReference type="PRINTS" id="PR00081">
    <property type="entry name" value="GDHRDH"/>
</dbReference>
<evidence type="ECO:0000256" key="1">
    <source>
        <dbReference type="ARBA" id="ARBA00006484"/>
    </source>
</evidence>
<protein>
    <submittedName>
        <fullName evidence="3">SDR family oxidoreductase</fullName>
    </submittedName>
</protein>
<dbReference type="CDD" id="cd05233">
    <property type="entry name" value="SDR_c"/>
    <property type="match status" value="1"/>
</dbReference>
<dbReference type="Proteomes" id="UP000709466">
    <property type="component" value="Unassembled WGS sequence"/>
</dbReference>
<reference evidence="3 4" key="1">
    <citation type="submission" date="2020-03" db="EMBL/GenBank/DDBJ databases">
        <title>Bacterial isolates of synthetic phycosphere.</title>
        <authorList>
            <person name="Fu H."/>
            <person name="Moran M.A."/>
        </authorList>
    </citation>
    <scope>NUCLEOTIDE SEQUENCE [LARGE SCALE GENOMIC DNA]</scope>
    <source>
        <strain evidence="3 4">HF1</strain>
    </source>
</reference>